<evidence type="ECO:0000256" key="1">
    <source>
        <dbReference type="SAM" id="MobiDB-lite"/>
    </source>
</evidence>
<accession>A0A4Q7AI72</accession>
<sequence>NSFKAASDTTYDAGKIQVRQTDVAGNTATGMNATKIVFDNSILTPFLEFEEDTARLGGTNDDGVTKNGKVILSNLDPDLDYWEYTIDGGDTWIGGEGNSFVLPQGTYTDYDLLVRVVNIAGQSSEGYFYETVTVDTTIPDVAIDPIVDSTSPITGTAEGNSVVIVNVIVNGVKGSDQYVSADPAGNWSISIPGLMPGQSVSAVSVDQAGNRSIVATETVPDATPSASFASKQYVDNVAADTGTDGATTKSNDATPNSSLADDSGTSSSENSSDVASTPSTFNGSSTDEVFQGNAGNDTYNMGTTGGSDTIYFALLNASHDTGGNGIDQANNFKIGKIETDANADVIDIHELLNDKISNALHTDSTGKVTLDPSSNLTEYVNVTYDGTNTHVQIDRDGKAGTTHTFTDVLILNDVKTDLLTLIQNNQLII</sequence>
<dbReference type="InterPro" id="IPR041498">
    <property type="entry name" value="Big_6"/>
</dbReference>
<dbReference type="AlphaFoldDB" id="A0A4Q7AI72"/>
<protein>
    <submittedName>
        <fullName evidence="3">Type I secretion C-terminal target domain-containing protein</fullName>
    </submittedName>
</protein>
<feature type="compositionally biased region" description="Polar residues" evidence="1">
    <location>
        <begin position="274"/>
        <end position="297"/>
    </location>
</feature>
<dbReference type="Gene3D" id="2.60.40.10">
    <property type="entry name" value="Immunoglobulins"/>
    <property type="match status" value="1"/>
</dbReference>
<dbReference type="RefSeq" id="WP_130168558.1">
    <property type="nucleotide sequence ID" value="NZ_SGSQ01000015.1"/>
</dbReference>
<feature type="domain" description="Bacterial Ig" evidence="2">
    <location>
        <begin position="146"/>
        <end position="221"/>
    </location>
</feature>
<reference evidence="3 4" key="1">
    <citation type="submission" date="2019-02" db="EMBL/GenBank/DDBJ databases">
        <title>The Batch Genome Submission of Acinetobacter spp. strains.</title>
        <authorList>
            <person name="Qin J."/>
            <person name="Hu Y."/>
            <person name="Ye H."/>
            <person name="Wei L."/>
            <person name="Feng Y."/>
            <person name="Zong Z."/>
        </authorList>
    </citation>
    <scope>NUCLEOTIDE SEQUENCE [LARGE SCALE GENOMIC DNA]</scope>
    <source>
        <strain evidence="3 4">WCHAW060049</strain>
    </source>
</reference>
<dbReference type="InterPro" id="IPR019960">
    <property type="entry name" value="T1SS_VCA0849"/>
</dbReference>
<organism evidence="3 4">
    <name type="scientific">Acinetobacter wuhouensis</name>
    <dbReference type="NCBI Taxonomy" id="1879050"/>
    <lineage>
        <taxon>Bacteria</taxon>
        <taxon>Pseudomonadati</taxon>
        <taxon>Pseudomonadota</taxon>
        <taxon>Gammaproteobacteria</taxon>
        <taxon>Moraxellales</taxon>
        <taxon>Moraxellaceae</taxon>
        <taxon>Acinetobacter</taxon>
    </lineage>
</organism>
<comment type="caution">
    <text evidence="3">The sequence shown here is derived from an EMBL/GenBank/DDBJ whole genome shotgun (WGS) entry which is preliminary data.</text>
</comment>
<dbReference type="Proteomes" id="UP000293863">
    <property type="component" value="Unassembled WGS sequence"/>
</dbReference>
<feature type="region of interest" description="Disordered" evidence="1">
    <location>
        <begin position="242"/>
        <end position="297"/>
    </location>
</feature>
<dbReference type="NCBIfam" id="TIGR03661">
    <property type="entry name" value="T1SS_VCA0849"/>
    <property type="match status" value="1"/>
</dbReference>
<evidence type="ECO:0000313" key="4">
    <source>
        <dbReference type="Proteomes" id="UP000293863"/>
    </source>
</evidence>
<evidence type="ECO:0000313" key="3">
    <source>
        <dbReference type="EMBL" id="RZG45987.1"/>
    </source>
</evidence>
<evidence type="ECO:0000259" key="2">
    <source>
        <dbReference type="Pfam" id="PF17936"/>
    </source>
</evidence>
<feature type="compositionally biased region" description="Low complexity" evidence="1">
    <location>
        <begin position="257"/>
        <end position="273"/>
    </location>
</feature>
<dbReference type="Pfam" id="PF17936">
    <property type="entry name" value="Big_6"/>
    <property type="match status" value="1"/>
</dbReference>
<name>A0A4Q7AI72_9GAMM</name>
<feature type="non-terminal residue" evidence="3">
    <location>
        <position position="1"/>
    </location>
</feature>
<dbReference type="InterPro" id="IPR013783">
    <property type="entry name" value="Ig-like_fold"/>
</dbReference>
<proteinExistence type="predicted"/>
<keyword evidence="4" id="KW-1185">Reference proteome</keyword>
<gene>
    <name evidence="3" type="ORF">EXU28_10915</name>
</gene>
<dbReference type="EMBL" id="SGSQ01000015">
    <property type="protein sequence ID" value="RZG45987.1"/>
    <property type="molecule type" value="Genomic_DNA"/>
</dbReference>